<protein>
    <recommendedName>
        <fullName evidence="4">FAD:protein FMN transferase</fullName>
        <ecNumber evidence="3">2.7.1.180</ecNumber>
    </recommendedName>
    <alternativeName>
        <fullName evidence="10">Flavin transferase</fullName>
    </alternativeName>
</protein>
<evidence type="ECO:0000256" key="7">
    <source>
        <dbReference type="ARBA" id="ARBA00022723"/>
    </source>
</evidence>
<dbReference type="HOGENOM" id="CLU_038822_0_0_6"/>
<sequence>MSSTQQIFRPVQLIFRLSPLMAAIAVFMSPVTIVQANEATLKDAQTLQAPIQTPSYSFHQDHILGTSLDVVVTTAHQKDAEKALQAIQSEVARLDKILSVWREDSEISQLNREQQIEASSELYEVIAACEQWRSASCGGFDARLGQLIQLWEQSHQVQNLDDQTQEALLSQLKTQSIELNPKTRQIKLDSAIKIAPDAYAKGYVIDRALIAAKQAVPHLQGVLIDIGGDMRVWGQSPQQAGWKIGIQNPNEHFDSAVPTQVLNIKDQAVAFSGQGYRSLAGQSHLLNPQTGMPIQTVEQCVVVGQCAADADALATALTAMSPQEGMQLIEELVGFEAQLVATDGSSYQSSGWSTLLDANQPAIMRHVAGNGAAIAWPKGYQAQVEVNIPKLAVDNYRAPYVSVWVTDSDKKLVRTLAVWGKDEKWINSNYVWWRRYGRQMPNLDAVAKPSRQPGQYRLAWDGKDEAGKAVDAGKYLIHIETSREHGDHSYQSFELEVGPKAVTKTLPAQAEIGTLKLNFQRGA</sequence>
<proteinExistence type="inferred from homology"/>
<dbReference type="AlphaFoldDB" id="N8WAV6"/>
<dbReference type="Proteomes" id="UP000013209">
    <property type="component" value="Unassembled WGS sequence"/>
</dbReference>
<keyword evidence="7" id="KW-0479">Metal-binding</keyword>
<dbReference type="GO" id="GO:0046872">
    <property type="term" value="F:metal ion binding"/>
    <property type="evidence" value="ECO:0007669"/>
    <property type="project" value="UniProtKB-KW"/>
</dbReference>
<evidence type="ECO:0000313" key="13">
    <source>
        <dbReference type="Proteomes" id="UP000013209"/>
    </source>
</evidence>
<dbReference type="InterPro" id="IPR024932">
    <property type="entry name" value="ApbE"/>
</dbReference>
<dbReference type="EC" id="2.7.1.180" evidence="3"/>
<evidence type="ECO:0000256" key="2">
    <source>
        <dbReference type="ARBA" id="ARBA00008282"/>
    </source>
</evidence>
<evidence type="ECO:0000256" key="1">
    <source>
        <dbReference type="ARBA" id="ARBA00001946"/>
    </source>
</evidence>
<comment type="similarity">
    <text evidence="2">Belongs to the ApbE family.</text>
</comment>
<evidence type="ECO:0000256" key="9">
    <source>
        <dbReference type="ARBA" id="ARBA00022842"/>
    </source>
</evidence>
<comment type="caution">
    <text evidence="12">The sequence shown here is derived from an EMBL/GenBank/DDBJ whole genome shotgun (WGS) entry which is preliminary data.</text>
</comment>
<dbReference type="PANTHER" id="PTHR30040">
    <property type="entry name" value="THIAMINE BIOSYNTHESIS LIPOPROTEIN APBE"/>
    <property type="match status" value="1"/>
</dbReference>
<evidence type="ECO:0000256" key="6">
    <source>
        <dbReference type="ARBA" id="ARBA00022679"/>
    </source>
</evidence>
<accession>N8WAV6</accession>
<dbReference type="eggNOG" id="COG1477">
    <property type="taxonomic scope" value="Bacteria"/>
</dbReference>
<dbReference type="RefSeq" id="WP_004805945.1">
    <property type="nucleotide sequence ID" value="NZ_KB849440.1"/>
</dbReference>
<comment type="catalytic activity">
    <reaction evidence="11">
        <text>L-threonyl-[protein] + FAD = FMN-L-threonyl-[protein] + AMP + H(+)</text>
        <dbReference type="Rhea" id="RHEA:36847"/>
        <dbReference type="Rhea" id="RHEA-COMP:11060"/>
        <dbReference type="Rhea" id="RHEA-COMP:11061"/>
        <dbReference type="ChEBI" id="CHEBI:15378"/>
        <dbReference type="ChEBI" id="CHEBI:30013"/>
        <dbReference type="ChEBI" id="CHEBI:57692"/>
        <dbReference type="ChEBI" id="CHEBI:74257"/>
        <dbReference type="ChEBI" id="CHEBI:456215"/>
        <dbReference type="EC" id="2.7.1.180"/>
    </reaction>
</comment>
<keyword evidence="9" id="KW-0460">Magnesium</keyword>
<evidence type="ECO:0000256" key="5">
    <source>
        <dbReference type="ARBA" id="ARBA00022630"/>
    </source>
</evidence>
<keyword evidence="5" id="KW-0285">Flavoprotein</keyword>
<dbReference type="Gene3D" id="3.10.520.10">
    <property type="entry name" value="ApbE-like domains"/>
    <property type="match status" value="1"/>
</dbReference>
<evidence type="ECO:0000256" key="3">
    <source>
        <dbReference type="ARBA" id="ARBA00011955"/>
    </source>
</evidence>
<dbReference type="eggNOG" id="COG3656">
    <property type="taxonomic scope" value="Bacteria"/>
</dbReference>
<evidence type="ECO:0000256" key="8">
    <source>
        <dbReference type="ARBA" id="ARBA00022827"/>
    </source>
</evidence>
<evidence type="ECO:0000256" key="10">
    <source>
        <dbReference type="ARBA" id="ARBA00031306"/>
    </source>
</evidence>
<dbReference type="EMBL" id="APPH01000010">
    <property type="protein sequence ID" value="ENV09036.1"/>
    <property type="molecule type" value="Genomic_DNA"/>
</dbReference>
<dbReference type="Gene3D" id="2.60.40.4070">
    <property type="match status" value="1"/>
</dbReference>
<comment type="cofactor">
    <cofactor evidence="1">
        <name>Mg(2+)</name>
        <dbReference type="ChEBI" id="CHEBI:18420"/>
    </cofactor>
</comment>
<dbReference type="InterPro" id="IPR014469">
    <property type="entry name" value="DUF2271"/>
</dbReference>
<gene>
    <name evidence="12" type="ORF">F966_02682</name>
</gene>
<dbReference type="STRING" id="1144672.F966_02682"/>
<reference evidence="12 13" key="1">
    <citation type="submission" date="2013-02" db="EMBL/GenBank/DDBJ databases">
        <title>The Genome Sequence of Acinetobacter sp. CIP 56.2.</title>
        <authorList>
            <consortium name="The Broad Institute Genome Sequencing Platform"/>
            <consortium name="The Broad Institute Genome Sequencing Center for Infectious Disease"/>
            <person name="Cerqueira G."/>
            <person name="Feldgarden M."/>
            <person name="Courvalin P."/>
            <person name="Perichon B."/>
            <person name="Grillot-Courvalin C."/>
            <person name="Clermont D."/>
            <person name="Rocha E."/>
            <person name="Yoon E.-J."/>
            <person name="Nemec A."/>
            <person name="Walker B."/>
            <person name="Young S.K."/>
            <person name="Zeng Q."/>
            <person name="Gargeya S."/>
            <person name="Fitzgerald M."/>
            <person name="Haas B."/>
            <person name="Abouelleil A."/>
            <person name="Alvarado L."/>
            <person name="Arachchi H.M."/>
            <person name="Berlin A.M."/>
            <person name="Chapman S.B."/>
            <person name="Dewar J."/>
            <person name="Goldberg J."/>
            <person name="Griggs A."/>
            <person name="Gujja S."/>
            <person name="Hansen M."/>
            <person name="Howarth C."/>
            <person name="Imamovic A."/>
            <person name="Larimer J."/>
            <person name="McCowan C."/>
            <person name="Murphy C."/>
            <person name="Neiman D."/>
            <person name="Pearson M."/>
            <person name="Priest M."/>
            <person name="Roberts A."/>
            <person name="Saif S."/>
            <person name="Shea T."/>
            <person name="Sisk P."/>
            <person name="Sykes S."/>
            <person name="Wortman J."/>
            <person name="Nusbaum C."/>
            <person name="Birren B."/>
        </authorList>
    </citation>
    <scope>NUCLEOTIDE SEQUENCE [LARGE SCALE GENOMIC DNA]</scope>
    <source>
        <strain evidence="12 13">CIP 56.2</strain>
    </source>
</reference>
<keyword evidence="6" id="KW-0808">Transferase</keyword>
<dbReference type="Pfam" id="PF10029">
    <property type="entry name" value="DUF2271"/>
    <property type="match status" value="1"/>
</dbReference>
<name>N8WAV6_9GAMM</name>
<evidence type="ECO:0000313" key="12">
    <source>
        <dbReference type="EMBL" id="ENV09036.1"/>
    </source>
</evidence>
<dbReference type="SUPFAM" id="SSF143631">
    <property type="entry name" value="ApbE-like"/>
    <property type="match status" value="1"/>
</dbReference>
<keyword evidence="8" id="KW-0274">FAD</keyword>
<evidence type="ECO:0000256" key="4">
    <source>
        <dbReference type="ARBA" id="ARBA00016337"/>
    </source>
</evidence>
<dbReference type="PANTHER" id="PTHR30040:SF2">
    <property type="entry name" value="FAD:PROTEIN FMN TRANSFERASE"/>
    <property type="match status" value="1"/>
</dbReference>
<dbReference type="InterPro" id="IPR003374">
    <property type="entry name" value="ApbE-like_sf"/>
</dbReference>
<organism evidence="12 13">
    <name type="scientific">Acinetobacter higginsii</name>
    <dbReference type="NCBI Taxonomy" id="70347"/>
    <lineage>
        <taxon>Bacteria</taxon>
        <taxon>Pseudomonadati</taxon>
        <taxon>Pseudomonadota</taxon>
        <taxon>Gammaproteobacteria</taxon>
        <taxon>Moraxellales</taxon>
        <taxon>Moraxellaceae</taxon>
        <taxon>Acinetobacter</taxon>
    </lineage>
</organism>
<dbReference type="GO" id="GO:0016740">
    <property type="term" value="F:transferase activity"/>
    <property type="evidence" value="ECO:0007669"/>
    <property type="project" value="UniProtKB-KW"/>
</dbReference>
<evidence type="ECO:0000256" key="11">
    <source>
        <dbReference type="ARBA" id="ARBA00048540"/>
    </source>
</evidence>
<dbReference type="Pfam" id="PF02424">
    <property type="entry name" value="ApbE"/>
    <property type="match status" value="1"/>
</dbReference>
<dbReference type="PATRIC" id="fig|1144672.3.peg.2573"/>